<keyword evidence="3" id="KW-0547">Nucleotide-binding</keyword>
<evidence type="ECO:0000313" key="3">
    <source>
        <dbReference type="EMBL" id="VTQ67293.1"/>
    </source>
</evidence>
<keyword evidence="2" id="KW-0812">Transmembrane</keyword>
<proteinExistence type="predicted"/>
<dbReference type="GeneID" id="56786874"/>
<dbReference type="Proteomes" id="UP000352698">
    <property type="component" value="Unassembled WGS sequence"/>
</dbReference>
<sequence length="403" mass="45526">MDVLTHKCPNCGGPLTFDPKDQKFHCDYCLNVYTEEEVSQYEQEQKAARGIHSEDQPPSQQDSEKDFTFTADEQLEQMDEAERKAFEEAGGFSDPSDQATPAESVEEETEATMELFLCPSCGAEIVTDATTAATYCYYCHNPVVLSGRLSGKLLPNKVLPFAVEKEEAVEKFLAWTKKKWFVPKEFFNKDQIDKLTGVYFPYWTTDATVDGSMQATGTVIRIWRVGDIEYTETKQFAVHREGSLSFKELVKNALSKNTQQKMVEAVQPFPLNKAIDFKSQYLAGFQAEKRDIEYEAIKSQVQDELQDYSEKLLRDTANGYTTLTNVRTSTDITSENNEYVLLPVWLVTYRSSDANKKVYYYAMNGQTGKVSGVLPISHKKLGLTAFGIFAVLAILFMIGGYLI</sequence>
<dbReference type="EMBL" id="CABEEP010000001">
    <property type="protein sequence ID" value="VTQ67293.1"/>
    <property type="molecule type" value="Genomic_DNA"/>
</dbReference>
<keyword evidence="3" id="KW-0067">ATP-binding</keyword>
<protein>
    <submittedName>
        <fullName evidence="3">Primosomal protein N' (Replication factor Y) -superfamily II helicase</fullName>
    </submittedName>
</protein>
<reference evidence="3 4" key="1">
    <citation type="submission" date="2019-05" db="EMBL/GenBank/DDBJ databases">
        <authorList>
            <consortium name="Pathogen Informatics"/>
        </authorList>
    </citation>
    <scope>NUCLEOTIDE SEQUENCE [LARGE SCALE GENOMIC DNA]</scope>
    <source>
        <strain evidence="3 4">NCTC12204</strain>
    </source>
</reference>
<comment type="caution">
    <text evidence="3">The sequence shown here is derived from an EMBL/GenBank/DDBJ whole genome shotgun (WGS) entry which is preliminary data.</text>
</comment>
<name>A0A4S2CA95_ENTHR</name>
<keyword evidence="2" id="KW-0472">Membrane</keyword>
<feature type="transmembrane region" description="Helical" evidence="2">
    <location>
        <begin position="381"/>
        <end position="402"/>
    </location>
</feature>
<feature type="compositionally biased region" description="Basic and acidic residues" evidence="1">
    <location>
        <begin position="43"/>
        <end position="55"/>
    </location>
</feature>
<dbReference type="RefSeq" id="WP_010718694.1">
    <property type="nucleotide sequence ID" value="NZ_AP027299.1"/>
</dbReference>
<evidence type="ECO:0000256" key="1">
    <source>
        <dbReference type="SAM" id="MobiDB-lite"/>
    </source>
</evidence>
<dbReference type="AlphaFoldDB" id="A0A4S2CA95"/>
<dbReference type="PANTHER" id="PTHR37826:SF3">
    <property type="entry name" value="J DOMAIN-CONTAINING PROTEIN"/>
    <property type="match status" value="1"/>
</dbReference>
<evidence type="ECO:0000313" key="4">
    <source>
        <dbReference type="Proteomes" id="UP000352698"/>
    </source>
</evidence>
<keyword evidence="2" id="KW-1133">Transmembrane helix</keyword>
<dbReference type="Gene3D" id="2.20.28.30">
    <property type="entry name" value="RNA polymerase ii, chain L"/>
    <property type="match status" value="2"/>
</dbReference>
<dbReference type="GO" id="GO:0004386">
    <property type="term" value="F:helicase activity"/>
    <property type="evidence" value="ECO:0007669"/>
    <property type="project" value="UniProtKB-KW"/>
</dbReference>
<gene>
    <name evidence="3" type="ORF">NCTC12204_02116</name>
</gene>
<accession>A0A4S2CA95</accession>
<keyword evidence="3" id="KW-0378">Hydrolase</keyword>
<evidence type="ECO:0000256" key="2">
    <source>
        <dbReference type="SAM" id="Phobius"/>
    </source>
</evidence>
<feature type="region of interest" description="Disordered" evidence="1">
    <location>
        <begin position="40"/>
        <end position="70"/>
    </location>
</feature>
<keyword evidence="3" id="KW-0347">Helicase</keyword>
<organism evidence="3 4">
    <name type="scientific">Enterococcus hirae</name>
    <dbReference type="NCBI Taxonomy" id="1354"/>
    <lineage>
        <taxon>Bacteria</taxon>
        <taxon>Bacillati</taxon>
        <taxon>Bacillota</taxon>
        <taxon>Bacilli</taxon>
        <taxon>Lactobacillales</taxon>
        <taxon>Enterococcaceae</taxon>
        <taxon>Enterococcus</taxon>
    </lineage>
</organism>
<dbReference type="PANTHER" id="PTHR37826">
    <property type="entry name" value="FLOTILLIN BAND_7_5 DOMAIN PROTEIN"/>
    <property type="match status" value="1"/>
</dbReference>